<gene>
    <name evidence="1" type="ordered locus">SpyM3_0968</name>
</gene>
<dbReference type="EMBL" id="AE014074">
    <property type="protein sequence ID" value="AAM79575.1"/>
    <property type="molecule type" value="Genomic_DNA"/>
</dbReference>
<dbReference type="Proteomes" id="UP000000564">
    <property type="component" value="Chromosome"/>
</dbReference>
<accession>A0A0H2UUP1</accession>
<sequence length="79" mass="8850">MDTKEFMKVVSKHINQNFNVDNQLVEFVVAELNQMNAPITQKQAQHIVNILEYVSKSTSKSTIATMTNALLELGVLKGD</sequence>
<proteinExistence type="predicted"/>
<dbReference type="HOGENOM" id="CLU_2620612_0_0_9"/>
<organism evidence="1 2">
    <name type="scientific">Streptococcus pyogenes serotype M3 (strain ATCC BAA-595 / MGAS315)</name>
    <dbReference type="NCBI Taxonomy" id="198466"/>
    <lineage>
        <taxon>Bacteria</taxon>
        <taxon>Bacillati</taxon>
        <taxon>Bacillota</taxon>
        <taxon>Bacilli</taxon>
        <taxon>Lactobacillales</taxon>
        <taxon>Streptococcaceae</taxon>
        <taxon>Streptococcus</taxon>
    </lineage>
</organism>
<evidence type="ECO:0000313" key="1">
    <source>
        <dbReference type="EMBL" id="AAM79575.1"/>
    </source>
</evidence>
<dbReference type="KEGG" id="spg:SpyM3_0968"/>
<reference evidence="1 2" key="1">
    <citation type="journal article" date="2002" name="Proc. Natl. Acad. Sci. U.S.A.">
        <title>Genome sequence of a serotype M3 strain of group A Streptococcus: phage-encoded toxins, the high-virulence phenotype, and clone emergence.</title>
        <authorList>
            <person name="Beres S.B."/>
            <person name="Sylva G.L."/>
            <person name="Barbian K.D."/>
            <person name="Lei B."/>
            <person name="Hoff J.S."/>
            <person name="Mammarella N.D."/>
            <person name="Liu M.Y."/>
            <person name="Smoot J.C."/>
            <person name="Porcella S.F."/>
            <person name="Parkins L.D."/>
            <person name="Campbell D.S."/>
            <person name="Smith T.M."/>
            <person name="McCormick J.K."/>
            <person name="Leung D.Y."/>
            <person name="Schlievert P.M."/>
            <person name="Musser J.M."/>
        </authorList>
    </citation>
    <scope>NUCLEOTIDE SEQUENCE [LARGE SCALE GENOMIC DNA]</scope>
    <source>
        <strain evidence="2">ATCC BAA-595 / MGAS315</strain>
    </source>
</reference>
<dbReference type="AlphaFoldDB" id="A0A0H2UUP1"/>
<evidence type="ECO:0000313" key="2">
    <source>
        <dbReference type="Proteomes" id="UP000000564"/>
    </source>
</evidence>
<name>A0A0H2UUP1_STRP3</name>
<protein>
    <submittedName>
        <fullName evidence="1">Uncharacterized protein</fullName>
    </submittedName>
</protein>
<dbReference type="RefSeq" id="WP_011054586.1">
    <property type="nucleotide sequence ID" value="NC_004070.1"/>
</dbReference>